<protein>
    <submittedName>
        <fullName evidence="1">Uncharacterized protein</fullName>
    </submittedName>
</protein>
<reference evidence="1" key="1">
    <citation type="submission" date="2024-08" db="EMBL/GenBank/DDBJ databases">
        <authorList>
            <person name="Chaddad Z."/>
            <person name="Lamrabet M."/>
            <person name="Bouhnik O."/>
            <person name="Alami S."/>
            <person name="Wipf D."/>
            <person name="Courty P.E."/>
            <person name="Missbah El Idrissi M."/>
        </authorList>
    </citation>
    <scope>NUCLEOTIDE SEQUENCE</scope>
    <source>
        <strain evidence="1">LLZ17</strain>
    </source>
</reference>
<evidence type="ECO:0000313" key="1">
    <source>
        <dbReference type="EMBL" id="XDV56868.1"/>
    </source>
</evidence>
<dbReference type="EMBL" id="CP165734">
    <property type="protein sequence ID" value="XDV56868.1"/>
    <property type="molecule type" value="Genomic_DNA"/>
</dbReference>
<organism evidence="1">
    <name type="scientific">Bradyrhizobium sp. LLZ17</name>
    <dbReference type="NCBI Taxonomy" id="3239388"/>
    <lineage>
        <taxon>Bacteria</taxon>
        <taxon>Pseudomonadati</taxon>
        <taxon>Pseudomonadota</taxon>
        <taxon>Alphaproteobacteria</taxon>
        <taxon>Hyphomicrobiales</taxon>
        <taxon>Nitrobacteraceae</taxon>
        <taxon>Bradyrhizobium</taxon>
    </lineage>
</organism>
<sequence>MSELGIIQFPDLAHKTGTVVEVSNRTTGLTVLFDGAARPTVLDQIYIALLSE</sequence>
<name>A0AB39XG48_9BRAD</name>
<dbReference type="AlphaFoldDB" id="A0AB39XG48"/>
<accession>A0AB39XG48</accession>
<gene>
    <name evidence="1" type="ORF">AB8Z38_30395</name>
</gene>
<proteinExistence type="predicted"/>
<dbReference type="RefSeq" id="WP_156949098.1">
    <property type="nucleotide sequence ID" value="NZ_CP165734.1"/>
</dbReference>